<reference evidence="2 3" key="1">
    <citation type="submission" date="2023-11" db="EMBL/GenBank/DDBJ databases">
        <title>Bacillus jintuensis, isolated from a mudflat on the Beibu Gulf coast.</title>
        <authorList>
            <person name="Li M."/>
        </authorList>
    </citation>
    <scope>NUCLEOTIDE SEQUENCE [LARGE SCALE GENOMIC DNA]</scope>
    <source>
        <strain evidence="2 3">31A1R</strain>
    </source>
</reference>
<comment type="caution">
    <text evidence="2">The sequence shown here is derived from an EMBL/GenBank/DDBJ whole genome shotgun (WGS) entry which is preliminary data.</text>
</comment>
<keyword evidence="1" id="KW-0812">Transmembrane</keyword>
<keyword evidence="3" id="KW-1185">Reference proteome</keyword>
<keyword evidence="1" id="KW-1133">Transmembrane helix</keyword>
<evidence type="ECO:0000256" key="1">
    <source>
        <dbReference type="SAM" id="Phobius"/>
    </source>
</evidence>
<dbReference type="EMBL" id="JAXOFX010000001">
    <property type="protein sequence ID" value="MDZ5470281.1"/>
    <property type="molecule type" value="Genomic_DNA"/>
</dbReference>
<accession>A0ABU5IT19</accession>
<proteinExistence type="predicted"/>
<organism evidence="2 3">
    <name type="scientific">Robertmurraya mangrovi</name>
    <dbReference type="NCBI Taxonomy" id="3098077"/>
    <lineage>
        <taxon>Bacteria</taxon>
        <taxon>Bacillati</taxon>
        <taxon>Bacillota</taxon>
        <taxon>Bacilli</taxon>
        <taxon>Bacillales</taxon>
        <taxon>Bacillaceae</taxon>
        <taxon>Robertmurraya</taxon>
    </lineage>
</organism>
<name>A0ABU5IT19_9BACI</name>
<dbReference type="RefSeq" id="WP_322444589.1">
    <property type="nucleotide sequence ID" value="NZ_JAXOFX010000001.1"/>
</dbReference>
<keyword evidence="1" id="KW-0472">Membrane</keyword>
<evidence type="ECO:0000313" key="2">
    <source>
        <dbReference type="EMBL" id="MDZ5470281.1"/>
    </source>
</evidence>
<feature type="transmembrane region" description="Helical" evidence="1">
    <location>
        <begin position="6"/>
        <end position="25"/>
    </location>
</feature>
<protein>
    <submittedName>
        <fullName evidence="2">Uncharacterized protein</fullName>
    </submittedName>
</protein>
<dbReference type="Proteomes" id="UP001290455">
    <property type="component" value="Unassembled WGS sequence"/>
</dbReference>
<gene>
    <name evidence="2" type="ORF">SM124_00835</name>
</gene>
<sequence length="57" mass="6467">MSSVWVIIILITVMIAFIITIQIIAKQQGQTILTKKDVLKALKDKINIASKDKDEQR</sequence>
<evidence type="ECO:0000313" key="3">
    <source>
        <dbReference type="Proteomes" id="UP001290455"/>
    </source>
</evidence>